<evidence type="ECO:0000313" key="15">
    <source>
        <dbReference type="Proteomes" id="UP000472580"/>
    </source>
</evidence>
<dbReference type="Pfam" id="PF08299">
    <property type="entry name" value="Bac_DnaA_C"/>
    <property type="match status" value="1"/>
</dbReference>
<feature type="binding site" evidence="8">
    <location>
        <position position="160"/>
    </location>
    <ligand>
        <name>ATP</name>
        <dbReference type="ChEBI" id="CHEBI:30616"/>
    </ligand>
</feature>
<keyword evidence="3 8" id="KW-0235">DNA replication</keyword>
<dbReference type="InterPro" id="IPR020591">
    <property type="entry name" value="Chromosome_initiator_DnaA-like"/>
</dbReference>
<comment type="subcellular location">
    <subcellularLocation>
        <location evidence="8">Cytoplasm</location>
    </subcellularLocation>
</comment>
<evidence type="ECO:0000259" key="13">
    <source>
        <dbReference type="SMART" id="SM00760"/>
    </source>
</evidence>
<dbReference type="EMBL" id="WSRP01000041">
    <property type="protein sequence ID" value="MVX57692.1"/>
    <property type="molecule type" value="Genomic_DNA"/>
</dbReference>
<dbReference type="PROSITE" id="PS01008">
    <property type="entry name" value="DNAA"/>
    <property type="match status" value="1"/>
</dbReference>
<feature type="binding site" evidence="8">
    <location>
        <position position="159"/>
    </location>
    <ligand>
        <name>ATP</name>
        <dbReference type="ChEBI" id="CHEBI:30616"/>
    </ligand>
</feature>
<evidence type="ECO:0000256" key="9">
    <source>
        <dbReference type="NCBIfam" id="TIGR00362"/>
    </source>
</evidence>
<evidence type="ECO:0000256" key="3">
    <source>
        <dbReference type="ARBA" id="ARBA00022705"/>
    </source>
</evidence>
<dbReference type="PANTHER" id="PTHR30050:SF2">
    <property type="entry name" value="CHROMOSOMAL REPLICATION INITIATOR PROTEIN DNAA"/>
    <property type="match status" value="1"/>
</dbReference>
<evidence type="ECO:0000256" key="6">
    <source>
        <dbReference type="ARBA" id="ARBA00023121"/>
    </source>
</evidence>
<evidence type="ECO:0000256" key="4">
    <source>
        <dbReference type="ARBA" id="ARBA00022741"/>
    </source>
</evidence>
<dbReference type="GO" id="GO:0003688">
    <property type="term" value="F:DNA replication origin binding"/>
    <property type="evidence" value="ECO:0007669"/>
    <property type="project" value="UniProtKB-UniRule"/>
</dbReference>
<dbReference type="PANTHER" id="PTHR30050">
    <property type="entry name" value="CHROMOSOMAL REPLICATION INITIATOR PROTEIN DNAA"/>
    <property type="match status" value="1"/>
</dbReference>
<dbReference type="CDD" id="cd06571">
    <property type="entry name" value="Bac_DnaA_C"/>
    <property type="match status" value="1"/>
</dbReference>
<proteinExistence type="inferred from homology"/>
<keyword evidence="5 8" id="KW-0067">ATP-binding</keyword>
<evidence type="ECO:0000256" key="1">
    <source>
        <dbReference type="ARBA" id="ARBA00006583"/>
    </source>
</evidence>
<gene>
    <name evidence="8 14" type="primary">dnaA</name>
    <name evidence="14" type="ORF">E5987_10880</name>
</gene>
<dbReference type="Proteomes" id="UP000472580">
    <property type="component" value="Unassembled WGS sequence"/>
</dbReference>
<dbReference type="GO" id="GO:0005737">
    <property type="term" value="C:cytoplasm"/>
    <property type="evidence" value="ECO:0007669"/>
    <property type="project" value="UniProtKB-SubCell"/>
</dbReference>
<dbReference type="GO" id="GO:0006275">
    <property type="term" value="P:regulation of DNA replication"/>
    <property type="evidence" value="ECO:0007669"/>
    <property type="project" value="UniProtKB-UniRule"/>
</dbReference>
<keyword evidence="7 8" id="KW-0238">DNA-binding</keyword>
<dbReference type="GO" id="GO:0005524">
    <property type="term" value="F:ATP binding"/>
    <property type="evidence" value="ECO:0007669"/>
    <property type="project" value="UniProtKB-UniRule"/>
</dbReference>
<dbReference type="SMART" id="SM00760">
    <property type="entry name" value="Bac_DnaA_C"/>
    <property type="match status" value="1"/>
</dbReference>
<dbReference type="InterPro" id="IPR013317">
    <property type="entry name" value="DnaA_dom"/>
</dbReference>
<evidence type="ECO:0000256" key="2">
    <source>
        <dbReference type="ARBA" id="ARBA00022490"/>
    </source>
</evidence>
<dbReference type="InterPro" id="IPR010921">
    <property type="entry name" value="Trp_repressor/repl_initiator"/>
</dbReference>
<comment type="caution">
    <text evidence="14">The sequence shown here is derived from an EMBL/GenBank/DDBJ whole genome shotgun (WGS) entry which is preliminary data.</text>
</comment>
<dbReference type="SUPFAM" id="SSF48295">
    <property type="entry name" value="TrpR-like"/>
    <property type="match status" value="1"/>
</dbReference>
<dbReference type="InterPro" id="IPR003593">
    <property type="entry name" value="AAA+_ATPase"/>
</dbReference>
<evidence type="ECO:0000256" key="8">
    <source>
        <dbReference type="HAMAP-Rule" id="MF_00377"/>
    </source>
</evidence>
<comment type="subunit">
    <text evidence="8">Oligomerizes as a right-handed, spiral filament on DNA at oriC.</text>
</comment>
<dbReference type="PRINTS" id="PR00051">
    <property type="entry name" value="DNAA"/>
</dbReference>
<name>A0A6L6YL58_9BURK</name>
<dbReference type="SUPFAM" id="SSF52540">
    <property type="entry name" value="P-loop containing nucleoside triphosphate hydrolases"/>
    <property type="match status" value="1"/>
</dbReference>
<dbReference type="RefSeq" id="WP_160336107.1">
    <property type="nucleotide sequence ID" value="NZ_WSRP01000041.1"/>
</dbReference>
<dbReference type="HAMAP" id="MF_00377">
    <property type="entry name" value="DnaA_bact"/>
    <property type="match status" value="1"/>
</dbReference>
<comment type="domain">
    <text evidence="8">Domain I is involved in oligomerization and binding regulators, domain II is flexibile and of varying length in different bacteria, domain III forms the AAA+ region, while domain IV binds dsDNA.</text>
</comment>
<keyword evidence="4 8" id="KW-0547">Nucleotide-binding</keyword>
<dbReference type="Gene3D" id="3.40.50.300">
    <property type="entry name" value="P-loop containing nucleotide triphosphate hydrolases"/>
    <property type="match status" value="1"/>
</dbReference>
<dbReference type="InterPro" id="IPR001957">
    <property type="entry name" value="Chromosome_initiator_DnaA"/>
</dbReference>
<accession>A0A6L6YL58</accession>
<organism evidence="14 15">
    <name type="scientific">Parasutterella muris</name>
    <dbReference type="NCBI Taxonomy" id="2565572"/>
    <lineage>
        <taxon>Bacteria</taxon>
        <taxon>Pseudomonadati</taxon>
        <taxon>Pseudomonadota</taxon>
        <taxon>Betaproteobacteria</taxon>
        <taxon>Burkholderiales</taxon>
        <taxon>Sutterellaceae</taxon>
        <taxon>Parasutterella</taxon>
    </lineage>
</organism>
<keyword evidence="2 8" id="KW-0963">Cytoplasm</keyword>
<keyword evidence="15" id="KW-1185">Reference proteome</keyword>
<dbReference type="InterPro" id="IPR013159">
    <property type="entry name" value="DnaA_C"/>
</dbReference>
<feature type="region of interest" description="Domain I, interacts with DnaA modulators" evidence="8">
    <location>
        <begin position="1"/>
        <end position="81"/>
    </location>
</feature>
<comment type="caution">
    <text evidence="8">Lacks conserved residue(s) required for the propagation of feature annotation.</text>
</comment>
<evidence type="ECO:0000256" key="7">
    <source>
        <dbReference type="ARBA" id="ARBA00023125"/>
    </source>
</evidence>
<feature type="binding site" evidence="8">
    <location>
        <position position="158"/>
    </location>
    <ligand>
        <name>ATP</name>
        <dbReference type="ChEBI" id="CHEBI:30616"/>
    </ligand>
</feature>
<dbReference type="CDD" id="cd00009">
    <property type="entry name" value="AAA"/>
    <property type="match status" value="1"/>
</dbReference>
<feature type="region of interest" description="Domain IV, binds dsDNA" evidence="8">
    <location>
        <begin position="334"/>
        <end position="453"/>
    </location>
</feature>
<dbReference type="SMART" id="SM00382">
    <property type="entry name" value="AAA"/>
    <property type="match status" value="1"/>
</dbReference>
<feature type="binding site" evidence="8">
    <location>
        <position position="156"/>
    </location>
    <ligand>
        <name>ATP</name>
        <dbReference type="ChEBI" id="CHEBI:30616"/>
    </ligand>
</feature>
<dbReference type="Pfam" id="PF11638">
    <property type="entry name" value="DnaA_N"/>
    <property type="match status" value="1"/>
</dbReference>
<dbReference type="GO" id="GO:0006270">
    <property type="term" value="P:DNA replication initiation"/>
    <property type="evidence" value="ECO:0007669"/>
    <property type="project" value="UniProtKB-UniRule"/>
</dbReference>
<dbReference type="GO" id="GO:0005886">
    <property type="term" value="C:plasma membrane"/>
    <property type="evidence" value="ECO:0007669"/>
    <property type="project" value="TreeGrafter"/>
</dbReference>
<dbReference type="Gene3D" id="1.10.1750.10">
    <property type="match status" value="1"/>
</dbReference>
<dbReference type="OrthoDB" id="9807019at2"/>
<dbReference type="NCBIfam" id="TIGR00362">
    <property type="entry name" value="DnaA"/>
    <property type="match status" value="1"/>
</dbReference>
<reference evidence="14 15" key="1">
    <citation type="submission" date="2019-12" db="EMBL/GenBank/DDBJ databases">
        <title>Microbes associate with the intestines of laboratory mice.</title>
        <authorList>
            <person name="Navarre W."/>
            <person name="Wong E."/>
        </authorList>
    </citation>
    <scope>NUCLEOTIDE SEQUENCE [LARGE SCALE GENOMIC DNA]</scope>
    <source>
        <strain evidence="14 15">NM82_D38</strain>
    </source>
</reference>
<dbReference type="GO" id="GO:0008289">
    <property type="term" value="F:lipid binding"/>
    <property type="evidence" value="ECO:0007669"/>
    <property type="project" value="UniProtKB-KW"/>
</dbReference>
<evidence type="ECO:0000313" key="14">
    <source>
        <dbReference type="EMBL" id="MVX57692.1"/>
    </source>
</evidence>
<dbReference type="Gene3D" id="3.30.300.180">
    <property type="match status" value="1"/>
</dbReference>
<evidence type="ECO:0000256" key="10">
    <source>
        <dbReference type="RuleBase" id="RU000577"/>
    </source>
</evidence>
<feature type="domain" description="AAA+ ATPase" evidence="12">
    <location>
        <begin position="145"/>
        <end position="284"/>
    </location>
</feature>
<dbReference type="InterPro" id="IPR018312">
    <property type="entry name" value="Chromosome_initiator_DnaA_CS"/>
</dbReference>
<comment type="similarity">
    <text evidence="1 8 11">Belongs to the DnaA family.</text>
</comment>
<dbReference type="InterPro" id="IPR027417">
    <property type="entry name" value="P-loop_NTPase"/>
</dbReference>
<dbReference type="InterPro" id="IPR024633">
    <property type="entry name" value="DnaA_N_dom"/>
</dbReference>
<comment type="function">
    <text evidence="8 10">Plays an essential role in the initiation and regulation of chromosomal replication. ATP-DnaA binds to the origin of replication (oriC) to initiate formation of the DNA replication initiation complex once per cell cycle. Binds the DnaA box (a 9 base pair repeat at the origin) and separates the double-stranded (ds)DNA. Forms a right-handed helical filament on oriC DNA; dsDNA binds to the exterior of the filament while single-stranded (ss)DNA is stabiized in the filament's interior. The ATP-DnaA-oriC complex binds and stabilizes one strand of the AT-rich DNA unwinding element (DUE), permitting loading of DNA polymerase. After initiation quickly degrades to an ADP-DnaA complex that is not apt for DNA replication. Binds acidic phospholipids.</text>
</comment>
<keyword evidence="6 8" id="KW-0446">Lipid-binding</keyword>
<dbReference type="InterPro" id="IPR038454">
    <property type="entry name" value="DnaA_N_sf"/>
</dbReference>
<protein>
    <recommendedName>
        <fullName evidence="8 9">Chromosomal replication initiator protein DnaA</fullName>
    </recommendedName>
</protein>
<feature type="domain" description="Chromosomal replication initiator DnaA C-terminal" evidence="13">
    <location>
        <begin position="359"/>
        <end position="428"/>
    </location>
</feature>
<sequence>MREVWELTLASLRDSYPTEVFEPWFGRLEYVEKDDPNELVLCAPSFIHLKQLKSQYQSEIQKKVDEIAGRPVQLTFIVKDPNEGAARAQSSQESESHSDEHADINLLARKSGLHDGLTFETFVTGNANRVARSSAELVAQFPGEKYNPFFIYGAVGLGKTHLMHSVGRKLLENNPHLKLLCISAERFINEVVDLSSGGRLSDEKIKKFDNKYRNLDALLIDDVQFLCKRGGTQQRLFSIFEALLPKNKQIILTCDTYARQLSDFDERLISRLGAGLSVSIEPAEFELRAAILLEKARQQDVHLPLEVAYLIANRLNTNVRELEGALKNVIMRATVFNRPITEELAKEALQGISGTGRISIENIQQTTAEHFNIKIADMHSKSRVANVAYARQIAMYLAKELTQKSLIDIGNAFGGRDHTTVLYAVKKITKERAQKQELNHTLHLIEQALKNWN</sequence>
<dbReference type="Pfam" id="PF00308">
    <property type="entry name" value="Bac_DnaA"/>
    <property type="match status" value="1"/>
</dbReference>
<evidence type="ECO:0000259" key="12">
    <source>
        <dbReference type="SMART" id="SM00382"/>
    </source>
</evidence>
<evidence type="ECO:0000256" key="5">
    <source>
        <dbReference type="ARBA" id="ARBA00022840"/>
    </source>
</evidence>
<dbReference type="AlphaFoldDB" id="A0A6L6YL58"/>
<evidence type="ECO:0000256" key="11">
    <source>
        <dbReference type="RuleBase" id="RU004227"/>
    </source>
</evidence>
<dbReference type="Gene3D" id="1.10.8.60">
    <property type="match status" value="1"/>
</dbReference>